<feature type="transmembrane region" description="Helical" evidence="1">
    <location>
        <begin position="73"/>
        <end position="94"/>
    </location>
</feature>
<dbReference type="RefSeq" id="WP_157480310.1">
    <property type="nucleotide sequence ID" value="NZ_CP046566.1"/>
</dbReference>
<evidence type="ECO:0000256" key="1">
    <source>
        <dbReference type="SAM" id="Phobius"/>
    </source>
</evidence>
<evidence type="ECO:0000313" key="3">
    <source>
        <dbReference type="Proteomes" id="UP000426027"/>
    </source>
</evidence>
<name>A0A6I6GH96_9BACT</name>
<proteinExistence type="predicted"/>
<keyword evidence="3" id="KW-1185">Reference proteome</keyword>
<feature type="transmembrane region" description="Helical" evidence="1">
    <location>
        <begin position="7"/>
        <end position="24"/>
    </location>
</feature>
<reference evidence="2 3" key="1">
    <citation type="submission" date="2019-11" db="EMBL/GenBank/DDBJ databases">
        <authorList>
            <person name="Im W.T."/>
        </authorList>
    </citation>
    <scope>NUCLEOTIDE SEQUENCE [LARGE SCALE GENOMIC DNA]</scope>
    <source>
        <strain evidence="2 3">SB-02</strain>
    </source>
</reference>
<keyword evidence="1" id="KW-1133">Transmembrane helix</keyword>
<keyword evidence="1" id="KW-0472">Membrane</keyword>
<evidence type="ECO:0000313" key="2">
    <source>
        <dbReference type="EMBL" id="QGW29790.1"/>
    </source>
</evidence>
<dbReference type="EMBL" id="CP046566">
    <property type="protein sequence ID" value="QGW29790.1"/>
    <property type="molecule type" value="Genomic_DNA"/>
</dbReference>
<accession>A0A6I6GH96</accession>
<dbReference type="InterPro" id="IPR025250">
    <property type="entry name" value="DUF4199"/>
</dbReference>
<protein>
    <submittedName>
        <fullName evidence="2">DUF4199 family protein</fullName>
    </submittedName>
</protein>
<keyword evidence="1" id="KW-0812">Transmembrane</keyword>
<dbReference type="Proteomes" id="UP000426027">
    <property type="component" value="Chromosome"/>
</dbReference>
<dbReference type="Pfam" id="PF13858">
    <property type="entry name" value="DUF4199"/>
    <property type="match status" value="1"/>
</dbReference>
<organism evidence="2 3">
    <name type="scientific">Phnomibacter ginsenosidimutans</name>
    <dbReference type="NCBI Taxonomy" id="2676868"/>
    <lineage>
        <taxon>Bacteria</taxon>
        <taxon>Pseudomonadati</taxon>
        <taxon>Bacteroidota</taxon>
        <taxon>Chitinophagia</taxon>
        <taxon>Chitinophagales</taxon>
        <taxon>Chitinophagaceae</taxon>
        <taxon>Phnomibacter</taxon>
    </lineage>
</organism>
<gene>
    <name evidence="2" type="ORF">GLV81_18205</name>
</gene>
<sequence length="160" mass="17945">MKNIAHEIKWAVIFIVAGMAWMLLEKLTGLHDKHIDMHPIVTNLFMVVAIAVYWFALSAKRKANGGTITFKKAFVSGLLMTLFITVLTPLWQYVSVEIISPDYFKNVTEYSVAQKLMTADEAAAYFNLRNYIISSLMFAPVTGIVTSALIALIVSRKKLV</sequence>
<dbReference type="AlphaFoldDB" id="A0A6I6GH96"/>
<dbReference type="KEGG" id="fls:GLV81_18205"/>
<feature type="transmembrane region" description="Helical" evidence="1">
    <location>
        <begin position="44"/>
        <end position="61"/>
    </location>
</feature>
<feature type="transmembrane region" description="Helical" evidence="1">
    <location>
        <begin position="131"/>
        <end position="154"/>
    </location>
</feature>